<dbReference type="Pfam" id="PF02798">
    <property type="entry name" value="GST_N"/>
    <property type="match status" value="1"/>
</dbReference>
<keyword evidence="3" id="KW-1185">Reference proteome</keyword>
<protein>
    <recommendedName>
        <fullName evidence="1">GST N-terminal domain-containing protein</fullName>
    </recommendedName>
</protein>
<dbReference type="SUPFAM" id="SSF52833">
    <property type="entry name" value="Thioredoxin-like"/>
    <property type="match status" value="1"/>
</dbReference>
<dbReference type="AlphaFoldDB" id="A0AAD7EAR5"/>
<evidence type="ECO:0000259" key="1">
    <source>
        <dbReference type="Pfam" id="PF02798"/>
    </source>
</evidence>
<gene>
    <name evidence="2" type="ORF">DFH08DRAFT_720771</name>
</gene>
<evidence type="ECO:0000313" key="2">
    <source>
        <dbReference type="EMBL" id="KAJ7306267.1"/>
    </source>
</evidence>
<evidence type="ECO:0000313" key="3">
    <source>
        <dbReference type="Proteomes" id="UP001218218"/>
    </source>
</evidence>
<accession>A0AAD7EAR5</accession>
<organism evidence="2 3">
    <name type="scientific">Mycena albidolilacea</name>
    <dbReference type="NCBI Taxonomy" id="1033008"/>
    <lineage>
        <taxon>Eukaryota</taxon>
        <taxon>Fungi</taxon>
        <taxon>Dikarya</taxon>
        <taxon>Basidiomycota</taxon>
        <taxon>Agaricomycotina</taxon>
        <taxon>Agaricomycetes</taxon>
        <taxon>Agaricomycetidae</taxon>
        <taxon>Agaricales</taxon>
        <taxon>Marasmiineae</taxon>
        <taxon>Mycenaceae</taxon>
        <taxon>Mycena</taxon>
    </lineage>
</organism>
<reference evidence="2" key="1">
    <citation type="submission" date="2023-03" db="EMBL/GenBank/DDBJ databases">
        <title>Massive genome expansion in bonnet fungi (Mycena s.s.) driven by repeated elements and novel gene families across ecological guilds.</title>
        <authorList>
            <consortium name="Lawrence Berkeley National Laboratory"/>
            <person name="Harder C.B."/>
            <person name="Miyauchi S."/>
            <person name="Viragh M."/>
            <person name="Kuo A."/>
            <person name="Thoen E."/>
            <person name="Andreopoulos B."/>
            <person name="Lu D."/>
            <person name="Skrede I."/>
            <person name="Drula E."/>
            <person name="Henrissat B."/>
            <person name="Morin E."/>
            <person name="Kohler A."/>
            <person name="Barry K."/>
            <person name="LaButti K."/>
            <person name="Morin E."/>
            <person name="Salamov A."/>
            <person name="Lipzen A."/>
            <person name="Mereny Z."/>
            <person name="Hegedus B."/>
            <person name="Baldrian P."/>
            <person name="Stursova M."/>
            <person name="Weitz H."/>
            <person name="Taylor A."/>
            <person name="Grigoriev I.V."/>
            <person name="Nagy L.G."/>
            <person name="Martin F."/>
            <person name="Kauserud H."/>
        </authorList>
    </citation>
    <scope>NUCLEOTIDE SEQUENCE</scope>
    <source>
        <strain evidence="2">CBHHK002</strain>
    </source>
</reference>
<dbReference type="InterPro" id="IPR004045">
    <property type="entry name" value="Glutathione_S-Trfase_N"/>
</dbReference>
<sequence length="96" mass="10735">MVLKLYTRPEVGGGSAIVALTPVEKHVPYEHVPVKMDVKEHKTTEYMAKHPFGQVPMIVSDAASKYTTTQFIQHSIAGRSHRSLRFFSGSSRHVTI</sequence>
<dbReference type="Gene3D" id="3.40.30.10">
    <property type="entry name" value="Glutaredoxin"/>
    <property type="match status" value="1"/>
</dbReference>
<dbReference type="EMBL" id="JARIHO010000093">
    <property type="protein sequence ID" value="KAJ7306267.1"/>
    <property type="molecule type" value="Genomic_DNA"/>
</dbReference>
<dbReference type="InterPro" id="IPR036249">
    <property type="entry name" value="Thioredoxin-like_sf"/>
</dbReference>
<proteinExistence type="predicted"/>
<comment type="caution">
    <text evidence="2">The sequence shown here is derived from an EMBL/GenBank/DDBJ whole genome shotgun (WGS) entry which is preliminary data.</text>
</comment>
<name>A0AAD7EAR5_9AGAR</name>
<dbReference type="Proteomes" id="UP001218218">
    <property type="component" value="Unassembled WGS sequence"/>
</dbReference>
<feature type="domain" description="GST N-terminal" evidence="1">
    <location>
        <begin position="2"/>
        <end position="63"/>
    </location>
</feature>